<comment type="caution">
    <text evidence="2">The sequence shown here is derived from an EMBL/GenBank/DDBJ whole genome shotgun (WGS) entry which is preliminary data.</text>
</comment>
<name>A0A834I4V4_RHYFE</name>
<reference evidence="2" key="1">
    <citation type="submission" date="2020-08" db="EMBL/GenBank/DDBJ databases">
        <title>Genome sequencing and assembly of the red palm weevil Rhynchophorus ferrugineus.</title>
        <authorList>
            <person name="Dias G.B."/>
            <person name="Bergman C.M."/>
            <person name="Manee M."/>
        </authorList>
    </citation>
    <scope>NUCLEOTIDE SEQUENCE</scope>
    <source>
        <strain evidence="2">AA-2017</strain>
        <tissue evidence="2">Whole larva</tissue>
    </source>
</reference>
<feature type="region of interest" description="Disordered" evidence="1">
    <location>
        <begin position="1"/>
        <end position="116"/>
    </location>
</feature>
<protein>
    <submittedName>
        <fullName evidence="2">Uncharacterized protein</fullName>
    </submittedName>
</protein>
<dbReference type="Proteomes" id="UP000625711">
    <property type="component" value="Unassembled WGS sequence"/>
</dbReference>
<organism evidence="2 3">
    <name type="scientific">Rhynchophorus ferrugineus</name>
    <name type="common">Red palm weevil</name>
    <name type="synonym">Curculio ferrugineus</name>
    <dbReference type="NCBI Taxonomy" id="354439"/>
    <lineage>
        <taxon>Eukaryota</taxon>
        <taxon>Metazoa</taxon>
        <taxon>Ecdysozoa</taxon>
        <taxon>Arthropoda</taxon>
        <taxon>Hexapoda</taxon>
        <taxon>Insecta</taxon>
        <taxon>Pterygota</taxon>
        <taxon>Neoptera</taxon>
        <taxon>Endopterygota</taxon>
        <taxon>Coleoptera</taxon>
        <taxon>Polyphaga</taxon>
        <taxon>Cucujiformia</taxon>
        <taxon>Curculionidae</taxon>
        <taxon>Dryophthorinae</taxon>
        <taxon>Rhynchophorus</taxon>
    </lineage>
</organism>
<gene>
    <name evidence="2" type="ORF">GWI33_014255</name>
</gene>
<dbReference type="AlphaFoldDB" id="A0A834I4V4"/>
<evidence type="ECO:0000313" key="2">
    <source>
        <dbReference type="EMBL" id="KAF7273004.1"/>
    </source>
</evidence>
<sequence length="116" mass="12609">MVATRYTGPCVATDTVRPDADRRLDADEDDGVAYGEDGRRGGRAPGPLSGAGVRIKRDRVERDNGVCGASPDRFRFDRRSPPGPPTDEISRETTWEAADPPTDKKKRPSKKFGPGP</sequence>
<proteinExistence type="predicted"/>
<accession>A0A834I4V4</accession>
<feature type="compositionally biased region" description="Basic and acidic residues" evidence="1">
    <location>
        <begin position="16"/>
        <end position="25"/>
    </location>
</feature>
<keyword evidence="3" id="KW-1185">Reference proteome</keyword>
<dbReference type="EMBL" id="JAACXV010013598">
    <property type="protein sequence ID" value="KAF7273004.1"/>
    <property type="molecule type" value="Genomic_DNA"/>
</dbReference>
<evidence type="ECO:0000256" key="1">
    <source>
        <dbReference type="SAM" id="MobiDB-lite"/>
    </source>
</evidence>
<evidence type="ECO:0000313" key="3">
    <source>
        <dbReference type="Proteomes" id="UP000625711"/>
    </source>
</evidence>